<proteinExistence type="predicted"/>
<dbReference type="Proteomes" id="UP000308889">
    <property type="component" value="Chromosome"/>
</dbReference>
<keyword evidence="16" id="KW-1185">Reference proteome</keyword>
<accession>A0ABX5VEK4</accession>
<dbReference type="EMBL" id="CP040882">
    <property type="protein sequence ID" value="QDA53598.1"/>
    <property type="molecule type" value="Genomic_DNA"/>
</dbReference>
<evidence type="ECO:0000313" key="15">
    <source>
        <dbReference type="EMBL" id="QDA55607.1"/>
    </source>
</evidence>
<evidence type="ECO:0000313" key="5">
    <source>
        <dbReference type="EMBL" id="QDA53598.1"/>
    </source>
</evidence>
<evidence type="ECO:0000313" key="8">
    <source>
        <dbReference type="EMBL" id="QDA54033.1"/>
    </source>
</evidence>
<dbReference type="EMBL" id="CP040882">
    <property type="protein sequence ID" value="QDA54528.1"/>
    <property type="molecule type" value="Genomic_DNA"/>
</dbReference>
<evidence type="ECO:0000313" key="12">
    <source>
        <dbReference type="EMBL" id="QDA54531.1"/>
    </source>
</evidence>
<gene>
    <name evidence="2" type="ORF">FG381_00340</name>
    <name evidence="3" type="ORF">FG381_00370</name>
    <name evidence="4" type="ORF">FG381_00695</name>
    <name evidence="5" type="ORF">FG381_00845</name>
    <name evidence="6" type="ORF">FG381_01545</name>
    <name evidence="7" type="ORF">FG381_02370</name>
    <name evidence="8" type="ORF">FG381_03180</name>
    <name evidence="9" type="ORF">FG381_03750</name>
    <name evidence="10" type="ORF">FG381_04715</name>
    <name evidence="11" type="ORF">FG381_05980</name>
    <name evidence="12" type="ORF">FG381_05995</name>
    <name evidence="13" type="ORF">FG381_09675</name>
    <name evidence="14" type="ORF">FG381_11445</name>
    <name evidence="15" type="ORF">FG381_12065</name>
</gene>
<dbReference type="EMBL" id="CP040882">
    <property type="protein sequence ID" value="QDA53511.1"/>
    <property type="molecule type" value="Genomic_DNA"/>
</dbReference>
<evidence type="ECO:0000313" key="16">
    <source>
        <dbReference type="Proteomes" id="UP000308889"/>
    </source>
</evidence>
<dbReference type="RefSeq" id="WP_139687002.1">
    <property type="nucleotide sequence ID" value="NZ_CP040882.1"/>
</dbReference>
<evidence type="ECO:0000313" key="10">
    <source>
        <dbReference type="EMBL" id="QDA54314.1"/>
    </source>
</evidence>
<evidence type="ECO:0000313" key="11">
    <source>
        <dbReference type="EMBL" id="QDA54528.1"/>
    </source>
</evidence>
<name>A0ABX5VEK4_9BURK</name>
<reference evidence="6" key="2">
    <citation type="journal article" date="2020" name="J. Microbiol.">
        <title>Sutterella faecalis sp. nov., isolated from human faeces.</title>
        <authorList>
            <person name="Oh B.S."/>
            <person name="Kim J.S."/>
            <person name="Yu S.Y."/>
            <person name="Ryu S.W."/>
            <person name="Park S.H."/>
            <person name="Kang S.W."/>
            <person name="Park J.E."/>
            <person name="Choi S.H."/>
            <person name="Han K.I."/>
            <person name="Lee K.C."/>
            <person name="Eom M.K."/>
            <person name="Suh M.K."/>
            <person name="Kim H.S."/>
            <person name="Lee D.H."/>
            <person name="Yoon H."/>
            <person name="Kim B.Y."/>
            <person name="Lee J.H."/>
            <person name="Lee J.S."/>
            <person name="Lee J.H."/>
        </authorList>
    </citation>
    <scope>NUCLEOTIDE SEQUENCE</scope>
    <source>
        <strain evidence="6">KGMB03119</strain>
    </source>
</reference>
<dbReference type="EMBL" id="CP040882">
    <property type="protein sequence ID" value="QDA55607.1"/>
    <property type="molecule type" value="Genomic_DNA"/>
</dbReference>
<dbReference type="EMBL" id="CP040882">
    <property type="protein sequence ID" value="QDA54531.1"/>
    <property type="molecule type" value="Genomic_DNA"/>
</dbReference>
<organism evidence="6 16">
    <name type="scientific">Sutterella faecalis</name>
    <dbReference type="NCBI Taxonomy" id="2584944"/>
    <lineage>
        <taxon>Bacteria</taxon>
        <taxon>Pseudomonadati</taxon>
        <taxon>Pseudomonadota</taxon>
        <taxon>Betaproteobacteria</taxon>
        <taxon>Burkholderiales</taxon>
        <taxon>Sutterellaceae</taxon>
        <taxon>Sutterella</taxon>
    </lineage>
</organism>
<evidence type="ECO:0000256" key="1">
    <source>
        <dbReference type="SAM" id="MobiDB-lite"/>
    </source>
</evidence>
<evidence type="ECO:0000313" key="13">
    <source>
        <dbReference type="EMBL" id="QDA55173.1"/>
    </source>
</evidence>
<evidence type="ECO:0000313" key="7">
    <source>
        <dbReference type="EMBL" id="QDA53884.1"/>
    </source>
</evidence>
<evidence type="ECO:0000313" key="2">
    <source>
        <dbReference type="EMBL" id="QDA53505.1"/>
    </source>
</evidence>
<evidence type="ECO:0000313" key="6">
    <source>
        <dbReference type="EMBL" id="QDA53732.1"/>
    </source>
</evidence>
<sequence>MRLLTHSDNETFSAPLGDTSNRQEFHNSADLFKEAKSYTAAFLVTRELADWFAGIVLAERSTSAPGGGTGI</sequence>
<reference evidence="16" key="1">
    <citation type="submission" date="2019-06" db="EMBL/GenBank/DDBJ databases">
        <authorList>
            <person name="Oh B.S."/>
        </authorList>
    </citation>
    <scope>NUCLEOTIDE SEQUENCE [LARGE SCALE GENOMIC DNA]</scope>
    <source>
        <strain evidence="16">KGMB03119</strain>
    </source>
</reference>
<dbReference type="EMBL" id="CP040882">
    <property type="protein sequence ID" value="QDA55497.1"/>
    <property type="molecule type" value="Genomic_DNA"/>
</dbReference>
<evidence type="ECO:0000313" key="3">
    <source>
        <dbReference type="EMBL" id="QDA53511.1"/>
    </source>
</evidence>
<evidence type="ECO:0000313" key="9">
    <source>
        <dbReference type="EMBL" id="QDA54136.1"/>
    </source>
</evidence>
<dbReference type="EMBL" id="CP040882">
    <property type="protein sequence ID" value="QDA54136.1"/>
    <property type="molecule type" value="Genomic_DNA"/>
</dbReference>
<dbReference type="EMBL" id="CP040882">
    <property type="protein sequence ID" value="QDA54033.1"/>
    <property type="molecule type" value="Genomic_DNA"/>
</dbReference>
<dbReference type="EMBL" id="CP040882">
    <property type="protein sequence ID" value="QDA53884.1"/>
    <property type="molecule type" value="Genomic_DNA"/>
</dbReference>
<dbReference type="EMBL" id="CP040882">
    <property type="protein sequence ID" value="QDA53732.1"/>
    <property type="molecule type" value="Genomic_DNA"/>
</dbReference>
<dbReference type="EMBL" id="CP040882">
    <property type="protein sequence ID" value="QDA53571.1"/>
    <property type="molecule type" value="Genomic_DNA"/>
</dbReference>
<evidence type="ECO:0000313" key="14">
    <source>
        <dbReference type="EMBL" id="QDA55497.1"/>
    </source>
</evidence>
<protein>
    <submittedName>
        <fullName evidence="6">Uncharacterized protein</fullName>
    </submittedName>
</protein>
<dbReference type="EMBL" id="CP040882">
    <property type="protein sequence ID" value="QDA55173.1"/>
    <property type="molecule type" value="Genomic_DNA"/>
</dbReference>
<dbReference type="EMBL" id="CP040882">
    <property type="protein sequence ID" value="QDA53505.1"/>
    <property type="molecule type" value="Genomic_DNA"/>
</dbReference>
<dbReference type="EMBL" id="CP040882">
    <property type="protein sequence ID" value="QDA54314.1"/>
    <property type="molecule type" value="Genomic_DNA"/>
</dbReference>
<feature type="region of interest" description="Disordered" evidence="1">
    <location>
        <begin position="1"/>
        <end position="22"/>
    </location>
</feature>
<evidence type="ECO:0000313" key="4">
    <source>
        <dbReference type="EMBL" id="QDA53571.1"/>
    </source>
</evidence>